<dbReference type="InterPro" id="IPR000203">
    <property type="entry name" value="GPS"/>
</dbReference>
<feature type="compositionally biased region" description="Low complexity" evidence="8">
    <location>
        <begin position="662"/>
        <end position="679"/>
    </location>
</feature>
<comment type="caution">
    <text evidence="12">The sequence shown here is derived from an EMBL/GenBank/DDBJ whole genome shotgun (WGS) entry which is preliminary data.</text>
</comment>
<proteinExistence type="inferred from homology"/>
<keyword evidence="6" id="KW-1015">Disulfide bond</keyword>
<dbReference type="FunFam" id="1.20.1070.10:FF:000058">
    <property type="entry name" value="Adhesion G protein-coupled receptor F5"/>
    <property type="match status" value="1"/>
</dbReference>
<dbReference type="OrthoDB" id="10037534at2759"/>
<dbReference type="AlphaFoldDB" id="A0A6S7G490"/>
<feature type="domain" description="G-protein coupled receptors family 2 profile 2" evidence="11">
    <location>
        <begin position="296"/>
        <end position="563"/>
    </location>
</feature>
<dbReference type="GO" id="GO:0004930">
    <property type="term" value="F:G protein-coupled receptor activity"/>
    <property type="evidence" value="ECO:0007669"/>
    <property type="project" value="InterPro"/>
</dbReference>
<feature type="region of interest" description="Disordered" evidence="8">
    <location>
        <begin position="656"/>
        <end position="679"/>
    </location>
</feature>
<feature type="domain" description="GAIN-B" evidence="10">
    <location>
        <begin position="126"/>
        <end position="289"/>
    </location>
</feature>
<dbReference type="Proteomes" id="UP001152795">
    <property type="component" value="Unassembled WGS sequence"/>
</dbReference>
<dbReference type="InterPro" id="IPR017981">
    <property type="entry name" value="GPCR_2-like_7TM"/>
</dbReference>
<name>A0A6S7G490_PARCT</name>
<evidence type="ECO:0000259" key="10">
    <source>
        <dbReference type="PROSITE" id="PS50221"/>
    </source>
</evidence>
<evidence type="ECO:0000256" key="1">
    <source>
        <dbReference type="ARBA" id="ARBA00004141"/>
    </source>
</evidence>
<keyword evidence="3 9" id="KW-0812">Transmembrane</keyword>
<feature type="transmembrane region" description="Helical" evidence="9">
    <location>
        <begin position="298"/>
        <end position="325"/>
    </location>
</feature>
<keyword evidence="7" id="KW-0325">Glycoprotein</keyword>
<dbReference type="Pfam" id="PF00002">
    <property type="entry name" value="7tm_2"/>
    <property type="match status" value="1"/>
</dbReference>
<evidence type="ECO:0000256" key="8">
    <source>
        <dbReference type="SAM" id="MobiDB-lite"/>
    </source>
</evidence>
<evidence type="ECO:0000256" key="3">
    <source>
        <dbReference type="ARBA" id="ARBA00022692"/>
    </source>
</evidence>
<feature type="transmembrane region" description="Helical" evidence="9">
    <location>
        <begin position="337"/>
        <end position="358"/>
    </location>
</feature>
<evidence type="ECO:0000256" key="6">
    <source>
        <dbReference type="ARBA" id="ARBA00023157"/>
    </source>
</evidence>
<evidence type="ECO:0000313" key="12">
    <source>
        <dbReference type="EMBL" id="CAB3980610.1"/>
    </source>
</evidence>
<reference evidence="12" key="1">
    <citation type="submission" date="2020-04" db="EMBL/GenBank/DDBJ databases">
        <authorList>
            <person name="Alioto T."/>
            <person name="Alioto T."/>
            <person name="Gomez Garrido J."/>
        </authorList>
    </citation>
    <scope>NUCLEOTIDE SEQUENCE</scope>
    <source>
        <strain evidence="12">A484AB</strain>
    </source>
</reference>
<dbReference type="EMBL" id="CACRXK020000306">
    <property type="protein sequence ID" value="CAB3980610.1"/>
    <property type="molecule type" value="Genomic_DNA"/>
</dbReference>
<feature type="transmembrane region" description="Helical" evidence="9">
    <location>
        <begin position="370"/>
        <end position="398"/>
    </location>
</feature>
<dbReference type="PRINTS" id="PR00249">
    <property type="entry name" value="GPCRSECRETIN"/>
</dbReference>
<evidence type="ECO:0000313" key="13">
    <source>
        <dbReference type="Proteomes" id="UP001152795"/>
    </source>
</evidence>
<feature type="transmembrane region" description="Helical" evidence="9">
    <location>
        <begin position="410"/>
        <end position="429"/>
    </location>
</feature>
<dbReference type="PANTHER" id="PTHR12011">
    <property type="entry name" value="ADHESION G-PROTEIN COUPLED RECEPTOR"/>
    <property type="match status" value="1"/>
</dbReference>
<feature type="transmembrane region" description="Helical" evidence="9">
    <location>
        <begin position="539"/>
        <end position="562"/>
    </location>
</feature>
<comment type="subcellular location">
    <subcellularLocation>
        <location evidence="1">Membrane</location>
        <topology evidence="1">Multi-pass membrane protein</topology>
    </subcellularLocation>
</comment>
<dbReference type="InterPro" id="IPR000832">
    <property type="entry name" value="GPCR_2_secretin-like"/>
</dbReference>
<keyword evidence="4 9" id="KW-1133">Transmembrane helix</keyword>
<dbReference type="Pfam" id="PF01825">
    <property type="entry name" value="GPS"/>
    <property type="match status" value="1"/>
</dbReference>
<keyword evidence="12" id="KW-0675">Receptor</keyword>
<sequence>MKNEAREILCVDELHRKNISNERRKEVAQIIINRLLNLTDLDKMDENGVKQQVLNDTVTILQTIVDLNISDSNLNILDPANNILDSRNTKSWRNMCMKDDKLIRDLVTTLENYAFQHGENLKNNSNASTIFQNYSNVQLYVKFIKREDNLSAEERLFEFPDASFNLSPDALPQSSGAVVVVLWYKTINSFLTTSLHDDHSYAEINSKIMTASVRPEPKDKFLQPVRISWNMKELNDSATCVYWKPELNEKWKTDGCTRVKDMPDSDILICECDHLTAFAAMDISREMVSKTERRALELISTIGCSVSLFGIFLTILAHALLWRRLQQNAKSKVPSQVLMHLCVAIGVTDILSILAGPAHNYETFCTTVSILLYFFVLAVFGWMLCEGVIIYLQLVNVYTGLSLGGKHLKVFYVIGWGIPVVVVAVLVALNDRKDFITKHTCWCPGDGVLFWTFVCTIGLILLINLVIFVLALRSALSSSTVNTARSLSPTKDSTGTTKPTAGTTLRKAKLGLKGSAILLPLLGLTWVFGLLVFNRDTIVFKYLFAICNSLQGMMIFVFHVLINKKIHEAISREKKAREAKHITKIVVNNTCGTLSTSDGNRRKSSIPVTPTFAKKNFNKPESLTVIQNNTTKNNNGSSASKQTKLYLEPERNQRNCRSRGMKNNYTTKNNNNSLKSNRNKPAYQFNAVILEDLELAKPQ</sequence>
<dbReference type="GO" id="GO:0005886">
    <property type="term" value="C:plasma membrane"/>
    <property type="evidence" value="ECO:0007669"/>
    <property type="project" value="UniProtKB-SubCell"/>
</dbReference>
<evidence type="ECO:0000256" key="2">
    <source>
        <dbReference type="ARBA" id="ARBA00007343"/>
    </source>
</evidence>
<accession>A0A6S7G490</accession>
<evidence type="ECO:0000256" key="4">
    <source>
        <dbReference type="ARBA" id="ARBA00022989"/>
    </source>
</evidence>
<feature type="transmembrane region" description="Helical" evidence="9">
    <location>
        <begin position="516"/>
        <end position="533"/>
    </location>
</feature>
<comment type="similarity">
    <text evidence="2">Belongs to the G-protein coupled receptor 2 family. Adhesion G-protein coupled receptor (ADGR) subfamily.</text>
</comment>
<feature type="transmembrane region" description="Helical" evidence="9">
    <location>
        <begin position="449"/>
        <end position="472"/>
    </location>
</feature>
<keyword evidence="13" id="KW-1185">Reference proteome</keyword>
<dbReference type="PROSITE" id="PS50221">
    <property type="entry name" value="GAIN_B"/>
    <property type="match status" value="1"/>
</dbReference>
<dbReference type="PANTHER" id="PTHR12011:SF347">
    <property type="entry name" value="FI21270P1-RELATED"/>
    <property type="match status" value="1"/>
</dbReference>
<evidence type="ECO:0000256" key="9">
    <source>
        <dbReference type="SAM" id="Phobius"/>
    </source>
</evidence>
<evidence type="ECO:0000259" key="11">
    <source>
        <dbReference type="PROSITE" id="PS50261"/>
    </source>
</evidence>
<dbReference type="CDD" id="cd15040">
    <property type="entry name" value="7tmB2_Adhesion"/>
    <property type="match status" value="1"/>
</dbReference>
<keyword evidence="5 9" id="KW-0472">Membrane</keyword>
<gene>
    <name evidence="12" type="ORF">PACLA_8A079448</name>
</gene>
<evidence type="ECO:0000256" key="5">
    <source>
        <dbReference type="ARBA" id="ARBA00023136"/>
    </source>
</evidence>
<dbReference type="Gene3D" id="1.20.1070.10">
    <property type="entry name" value="Rhodopsin 7-helix transmembrane proteins"/>
    <property type="match status" value="1"/>
</dbReference>
<evidence type="ECO:0000256" key="7">
    <source>
        <dbReference type="ARBA" id="ARBA00023180"/>
    </source>
</evidence>
<organism evidence="12 13">
    <name type="scientific">Paramuricea clavata</name>
    <name type="common">Red gorgonian</name>
    <name type="synonym">Violescent sea-whip</name>
    <dbReference type="NCBI Taxonomy" id="317549"/>
    <lineage>
        <taxon>Eukaryota</taxon>
        <taxon>Metazoa</taxon>
        <taxon>Cnidaria</taxon>
        <taxon>Anthozoa</taxon>
        <taxon>Octocorallia</taxon>
        <taxon>Malacalcyonacea</taxon>
        <taxon>Plexauridae</taxon>
        <taxon>Paramuricea</taxon>
    </lineage>
</organism>
<dbReference type="GO" id="GO:0007166">
    <property type="term" value="P:cell surface receptor signaling pathway"/>
    <property type="evidence" value="ECO:0007669"/>
    <property type="project" value="InterPro"/>
</dbReference>
<dbReference type="SMART" id="SM00303">
    <property type="entry name" value="GPS"/>
    <property type="match status" value="1"/>
</dbReference>
<dbReference type="PROSITE" id="PS50261">
    <property type="entry name" value="G_PROTEIN_RECEP_F2_4"/>
    <property type="match status" value="1"/>
</dbReference>
<protein>
    <submittedName>
        <fullName evidence="12">Adhesion G- coupled receptor D1-like</fullName>
    </submittedName>
</protein>
<dbReference type="InterPro" id="IPR057244">
    <property type="entry name" value="GAIN_B"/>
</dbReference>